<comment type="caution">
    <text evidence="2">The sequence shown here is derived from an EMBL/GenBank/DDBJ whole genome shotgun (WGS) entry which is preliminary data.</text>
</comment>
<dbReference type="RefSeq" id="WP_126683227.1">
    <property type="nucleotide sequence ID" value="NZ_RYYV01000002.1"/>
</dbReference>
<keyword evidence="1" id="KW-0812">Transmembrane</keyword>
<sequence length="96" mass="10221">MPVFVAWIGEMLLSVVGQFALSALVSLGIGFVAQKAFSGIIDHTQIAQYLASSGMGGWIGFFGVDKAITIYLSAWAGRRVVDSARVHLAMKSKQSS</sequence>
<reference evidence="2 3" key="1">
    <citation type="submission" date="2018-12" db="EMBL/GenBank/DDBJ databases">
        <title>Dyella dinghuensis sp. nov. DHOA06 and Dyella choica sp. nov. 4M-K27, isolated from forest soil.</title>
        <authorList>
            <person name="Qiu L.-H."/>
            <person name="Gao Z.-H."/>
        </authorList>
    </citation>
    <scope>NUCLEOTIDE SEQUENCE [LARGE SCALE GENOMIC DNA]</scope>
    <source>
        <strain evidence="2 3">4M-K27</strain>
    </source>
</reference>
<dbReference type="AlphaFoldDB" id="A0A3S0Q6F7"/>
<organism evidence="2 3">
    <name type="scientific">Dyella choica</name>
    <dbReference type="NCBI Taxonomy" id="1927959"/>
    <lineage>
        <taxon>Bacteria</taxon>
        <taxon>Pseudomonadati</taxon>
        <taxon>Pseudomonadota</taxon>
        <taxon>Gammaproteobacteria</taxon>
        <taxon>Lysobacterales</taxon>
        <taxon>Rhodanobacteraceae</taxon>
        <taxon>Dyella</taxon>
    </lineage>
</organism>
<dbReference type="EMBL" id="RYYV01000002">
    <property type="protein sequence ID" value="RUL78768.1"/>
    <property type="molecule type" value="Genomic_DNA"/>
</dbReference>
<proteinExistence type="predicted"/>
<keyword evidence="1" id="KW-1133">Transmembrane helix</keyword>
<name>A0A3S0Q6F7_9GAMM</name>
<dbReference type="OrthoDB" id="5957641at2"/>
<dbReference type="Proteomes" id="UP000274358">
    <property type="component" value="Unassembled WGS sequence"/>
</dbReference>
<evidence type="ECO:0000313" key="2">
    <source>
        <dbReference type="EMBL" id="RUL78768.1"/>
    </source>
</evidence>
<accession>A0A3S0Q6F7</accession>
<keyword evidence="3" id="KW-1185">Reference proteome</keyword>
<feature type="transmembrane region" description="Helical" evidence="1">
    <location>
        <begin position="12"/>
        <end position="33"/>
    </location>
</feature>
<evidence type="ECO:0000313" key="3">
    <source>
        <dbReference type="Proteomes" id="UP000274358"/>
    </source>
</evidence>
<dbReference type="Pfam" id="PF10734">
    <property type="entry name" value="DUF2523"/>
    <property type="match status" value="1"/>
</dbReference>
<dbReference type="InterPro" id="IPR019670">
    <property type="entry name" value="DUF2523"/>
</dbReference>
<protein>
    <submittedName>
        <fullName evidence="2">DUF2523 domain-containing protein</fullName>
    </submittedName>
</protein>
<gene>
    <name evidence="2" type="ORF">EKH80_02850</name>
</gene>
<keyword evidence="1" id="KW-0472">Membrane</keyword>
<evidence type="ECO:0000256" key="1">
    <source>
        <dbReference type="SAM" id="Phobius"/>
    </source>
</evidence>